<gene>
    <name evidence="2" type="ORF">C9I49_09355</name>
</gene>
<feature type="chain" id="PRO_5015446486" evidence="1">
    <location>
        <begin position="21"/>
        <end position="247"/>
    </location>
</feature>
<feature type="signal peptide" evidence="1">
    <location>
        <begin position="1"/>
        <end position="20"/>
    </location>
</feature>
<accession>A0A2U2D9N8</accession>
<reference evidence="2 3" key="1">
    <citation type="submission" date="2018-05" db="EMBL/GenBank/DDBJ databases">
        <title>Genome sequences of two Antarctic strains of Pseudomonas prosekii: insights into adaptation to extreme conditions.</title>
        <authorList>
            <person name="Snopkova K."/>
            <person name="Dufkova K."/>
            <person name="Cejkova D."/>
            <person name="Sedlacek I."/>
            <person name="Smajs D."/>
        </authorList>
    </citation>
    <scope>NUCLEOTIDE SEQUENCE [LARGE SCALE GENOMIC DNA]</scope>
    <source>
        <strain evidence="2 3">P2673</strain>
    </source>
</reference>
<dbReference type="Proteomes" id="UP000245056">
    <property type="component" value="Unassembled WGS sequence"/>
</dbReference>
<keyword evidence="1" id="KW-0732">Signal</keyword>
<proteinExistence type="predicted"/>
<dbReference type="AlphaFoldDB" id="A0A2U2D9N8"/>
<evidence type="ECO:0000313" key="3">
    <source>
        <dbReference type="Proteomes" id="UP000245056"/>
    </source>
</evidence>
<comment type="caution">
    <text evidence="2">The sequence shown here is derived from an EMBL/GenBank/DDBJ whole genome shotgun (WGS) entry which is preliminary data.</text>
</comment>
<organism evidence="2 3">
    <name type="scientific">Pseudomonas prosekii</name>
    <dbReference type="NCBI Taxonomy" id="1148509"/>
    <lineage>
        <taxon>Bacteria</taxon>
        <taxon>Pseudomonadati</taxon>
        <taxon>Pseudomonadota</taxon>
        <taxon>Gammaproteobacteria</taxon>
        <taxon>Pseudomonadales</taxon>
        <taxon>Pseudomonadaceae</taxon>
        <taxon>Pseudomonas</taxon>
    </lineage>
</organism>
<sequence length="247" mass="27131">MISINLFSLLFIGLSATVSATEKVPSSSADVYEVSAENQSLKISWAGGSQTVDGVIGDKGEVTRDLVDFNGARALHYENLASATPFEAYFTLSRQKDRAVIDCIYTNIRNDRNGILISKAVCGLERPLTEDYEESIYAFSDAWKDATGTISITSLSKTPAIPLNVDEAQYKDIHLVRTYKAQSNLLSEAPSVAIKKGSTQHQFVVDTIFSVYDVNDLKSPKYLDVATKGIENSFTRYDYAGLKALLK</sequence>
<dbReference type="EMBL" id="QFAW01000010">
    <property type="protein sequence ID" value="PWE45752.1"/>
    <property type="molecule type" value="Genomic_DNA"/>
</dbReference>
<protein>
    <submittedName>
        <fullName evidence="2">Uncharacterized protein</fullName>
    </submittedName>
</protein>
<evidence type="ECO:0000256" key="1">
    <source>
        <dbReference type="SAM" id="SignalP"/>
    </source>
</evidence>
<name>A0A2U2D9N8_9PSED</name>
<evidence type="ECO:0000313" key="2">
    <source>
        <dbReference type="EMBL" id="PWE45752.1"/>
    </source>
</evidence>